<comment type="caution">
    <text evidence="1">The sequence shown here is derived from an EMBL/GenBank/DDBJ whole genome shotgun (WGS) entry which is preliminary data.</text>
</comment>
<evidence type="ECO:0000313" key="1">
    <source>
        <dbReference type="EMBL" id="RAJ80136.1"/>
    </source>
</evidence>
<protein>
    <submittedName>
        <fullName evidence="1">Uncharacterized protein</fullName>
    </submittedName>
</protein>
<gene>
    <name evidence="1" type="ORF">CLV59_105244</name>
</gene>
<dbReference type="InterPro" id="IPR045538">
    <property type="entry name" value="CIS_TMP"/>
</dbReference>
<sequence>MNRHIINRLEFEISCNDEIQALNLRHNFTATIQETLEAALENVFSKYADADTILHLDKLDLDLGSMSALGFQTGLQQMLEYKLEEALRGKLPAAASIANEDALRQAGAPLSILRFFLLKGRLPWYAGQTVQDLNQLAMEVWKTAATGLANWLLSADTPIVVWQRIAWQFSQEVQAEFVQQLPPLQTMTSLITARLHNNFNLLGNKYPISVWQEITDWLNGPSLPLLKPVLLHAVDIIAGKNNREFWAILMKELQQSTIFPILTDATITAAAVLNDLLAQENGATVTPEKDNMVENRMTPAFNEETKVEKIAVTTAGLVLIAPFLQRFFMELSLWKEDVNDWGSMDNRVKAICLLHYLATGEVAAVEYQLVLEKIICGYPLEMPLPPAPVLMDSELAEADSLLTAVIGHWSAVKNTSIPGLRHSFLIRDGLISKTEQGWKLQVERKTLDVLVDAVPWGFSTLHFPWSQELILVEW</sequence>
<dbReference type="AlphaFoldDB" id="A0A327VYW1"/>
<organism evidence="1 2">
    <name type="scientific">Chitinophaga dinghuensis</name>
    <dbReference type="NCBI Taxonomy" id="1539050"/>
    <lineage>
        <taxon>Bacteria</taxon>
        <taxon>Pseudomonadati</taxon>
        <taxon>Bacteroidota</taxon>
        <taxon>Chitinophagia</taxon>
        <taxon>Chitinophagales</taxon>
        <taxon>Chitinophagaceae</taxon>
        <taxon>Chitinophaga</taxon>
    </lineage>
</organism>
<dbReference type="OrthoDB" id="1488184at2"/>
<evidence type="ECO:0000313" key="2">
    <source>
        <dbReference type="Proteomes" id="UP000249819"/>
    </source>
</evidence>
<dbReference type="EMBL" id="QLMA01000005">
    <property type="protein sequence ID" value="RAJ80136.1"/>
    <property type="molecule type" value="Genomic_DNA"/>
</dbReference>
<accession>A0A327VYW1</accession>
<dbReference type="Proteomes" id="UP000249819">
    <property type="component" value="Unassembled WGS sequence"/>
</dbReference>
<dbReference type="RefSeq" id="WP_111593150.1">
    <property type="nucleotide sequence ID" value="NZ_QLMA01000005.1"/>
</dbReference>
<keyword evidence="2" id="KW-1185">Reference proteome</keyword>
<name>A0A327VYW1_9BACT</name>
<reference evidence="1 2" key="1">
    <citation type="submission" date="2018-06" db="EMBL/GenBank/DDBJ databases">
        <title>Genomic Encyclopedia of Archaeal and Bacterial Type Strains, Phase II (KMG-II): from individual species to whole genera.</title>
        <authorList>
            <person name="Goeker M."/>
        </authorList>
    </citation>
    <scope>NUCLEOTIDE SEQUENCE [LARGE SCALE GENOMIC DNA]</scope>
    <source>
        <strain evidence="1 2">DSM 29821</strain>
    </source>
</reference>
<dbReference type="Pfam" id="PF19268">
    <property type="entry name" value="CIS_TMP"/>
    <property type="match status" value="1"/>
</dbReference>
<proteinExistence type="predicted"/>